<dbReference type="InterPro" id="IPR011269">
    <property type="entry name" value="PUNP"/>
</dbReference>
<keyword evidence="7 9" id="KW-0808">Transferase</keyword>
<comment type="similarity">
    <text evidence="2 9">Belongs to the PNP/MTAP phosphorylase family.</text>
</comment>
<evidence type="ECO:0000256" key="3">
    <source>
        <dbReference type="ARBA" id="ARBA00011233"/>
    </source>
</evidence>
<evidence type="ECO:0000259" key="11">
    <source>
        <dbReference type="Pfam" id="PF01048"/>
    </source>
</evidence>
<proteinExistence type="inferred from homology"/>
<feature type="binding site" evidence="10">
    <location>
        <position position="185"/>
    </location>
    <ligand>
        <name>a purine D-ribonucleoside</name>
        <dbReference type="ChEBI" id="CHEBI:142355"/>
    </ligand>
</feature>
<dbReference type="Pfam" id="PF01048">
    <property type="entry name" value="PNP_UDP_1"/>
    <property type="match status" value="1"/>
</dbReference>
<dbReference type="InterPro" id="IPR000845">
    <property type="entry name" value="Nucleoside_phosphorylase_d"/>
</dbReference>
<dbReference type="GO" id="GO:0009116">
    <property type="term" value="P:nucleoside metabolic process"/>
    <property type="evidence" value="ECO:0007669"/>
    <property type="project" value="InterPro"/>
</dbReference>
<dbReference type="InterPro" id="IPR035994">
    <property type="entry name" value="Nucleoside_phosphorylase_sf"/>
</dbReference>
<reference evidence="13" key="1">
    <citation type="submission" date="2016-10" db="EMBL/GenBank/DDBJ databases">
        <authorList>
            <person name="Varghese N."/>
            <person name="Submissions S."/>
        </authorList>
    </citation>
    <scope>NUCLEOTIDE SEQUENCE [LARGE SCALE GENOMIC DNA]</scope>
    <source>
        <strain evidence="13">CGMCC 1.11022</strain>
    </source>
</reference>
<gene>
    <name evidence="12" type="ORF">SAMN05428953_13638</name>
</gene>
<evidence type="ECO:0000256" key="2">
    <source>
        <dbReference type="ARBA" id="ARBA00006751"/>
    </source>
</evidence>
<dbReference type="UniPathway" id="UPA00606"/>
<name>A0A1G9JXC4_9HYPH</name>
<evidence type="ECO:0000256" key="9">
    <source>
        <dbReference type="PIRNR" id="PIRNR000477"/>
    </source>
</evidence>
<dbReference type="InterPro" id="IPR011268">
    <property type="entry name" value="Purine_phosphorylase"/>
</dbReference>
<dbReference type="EMBL" id="FNEE01000036">
    <property type="protein sequence ID" value="SDL42052.1"/>
    <property type="molecule type" value="Genomic_DNA"/>
</dbReference>
<evidence type="ECO:0000256" key="10">
    <source>
        <dbReference type="PIRSR" id="PIRSR000477-2"/>
    </source>
</evidence>
<evidence type="ECO:0000256" key="5">
    <source>
        <dbReference type="ARBA" id="ARBA00013834"/>
    </source>
</evidence>
<evidence type="ECO:0000313" key="13">
    <source>
        <dbReference type="Proteomes" id="UP000198894"/>
    </source>
</evidence>
<dbReference type="Proteomes" id="UP000198894">
    <property type="component" value="Unassembled WGS sequence"/>
</dbReference>
<evidence type="ECO:0000256" key="6">
    <source>
        <dbReference type="ARBA" id="ARBA00022676"/>
    </source>
</evidence>
<dbReference type="PANTHER" id="PTHR11904">
    <property type="entry name" value="METHYLTHIOADENOSINE/PURINE NUCLEOSIDE PHOSPHORYLASE"/>
    <property type="match status" value="1"/>
</dbReference>
<dbReference type="PANTHER" id="PTHR11904:SF9">
    <property type="entry name" value="PURINE NUCLEOSIDE PHOSPHORYLASE-RELATED"/>
    <property type="match status" value="1"/>
</dbReference>
<dbReference type="AlphaFoldDB" id="A0A1G9JXC4"/>
<dbReference type="GO" id="GO:0004731">
    <property type="term" value="F:purine-nucleoside phosphorylase activity"/>
    <property type="evidence" value="ECO:0007669"/>
    <property type="project" value="UniProtKB-EC"/>
</dbReference>
<feature type="binding site" evidence="10">
    <location>
        <position position="227"/>
    </location>
    <ligand>
        <name>a purine D-ribonucleoside</name>
        <dbReference type="ChEBI" id="CHEBI:142355"/>
    </ligand>
</feature>
<dbReference type="PIRSF" id="PIRSF000477">
    <property type="entry name" value="PurNPase"/>
    <property type="match status" value="1"/>
</dbReference>
<evidence type="ECO:0000256" key="7">
    <source>
        <dbReference type="ARBA" id="ARBA00022679"/>
    </source>
</evidence>
<comment type="function">
    <text evidence="9">The purine nucleoside phosphorylases catalyze the phosphorolytic breakdown of the N-glycosidic bond in the beta-(deoxy)ribonucleoside molecules, with the formation of the corresponding free purine bases and pentose-1-phosphate.</text>
</comment>
<feature type="binding site" evidence="10">
    <location>
        <position position="204"/>
    </location>
    <ligand>
        <name>phosphate</name>
        <dbReference type="ChEBI" id="CHEBI:43474"/>
    </ligand>
</feature>
<dbReference type="NCBIfam" id="NF006054">
    <property type="entry name" value="PRK08202.1"/>
    <property type="match status" value="1"/>
</dbReference>
<sequence>MKEALDRLVERLDGLAPATALVLGSGLGGLVDQVEDPVRISYGELPGFPRSGVTGHAGEVVAGHFAGTPVLMLSGRAHYYEHGNAAAMRPALEVLAGLGISQLILTNAAGSVDPGMGPGSVMLITDHINFSGSNPLIGEPSDRRFVGLTEAYDAGLRSAIETAAKATDTALHKGVYMWFSGPCFETPAEIRMARVMGANAVGMSTVPEVILARFLGLRVAACSVITNLAAGMTGAELSHQETKDMAPIGGARLATILQRVFQHGLPERKVPA</sequence>
<feature type="binding site" evidence="10">
    <location>
        <begin position="76"/>
        <end position="78"/>
    </location>
    <ligand>
        <name>phosphate</name>
        <dbReference type="ChEBI" id="CHEBI:43474"/>
    </ligand>
</feature>
<dbReference type="Gene3D" id="3.40.50.1580">
    <property type="entry name" value="Nucleoside phosphorylase domain"/>
    <property type="match status" value="1"/>
</dbReference>
<evidence type="ECO:0000256" key="8">
    <source>
        <dbReference type="ARBA" id="ARBA00031036"/>
    </source>
</evidence>
<protein>
    <recommendedName>
        <fullName evidence="5 9">Purine nucleoside phosphorylase</fullName>
        <ecNumber evidence="4 9">2.4.2.1</ecNumber>
    </recommendedName>
    <alternativeName>
        <fullName evidence="8 9">Inosine-guanosine phosphorylase</fullName>
    </alternativeName>
</protein>
<feature type="binding site" evidence="10">
    <location>
        <position position="25"/>
    </location>
    <ligand>
        <name>phosphate</name>
        <dbReference type="ChEBI" id="CHEBI:43474"/>
    </ligand>
</feature>
<evidence type="ECO:0000256" key="4">
    <source>
        <dbReference type="ARBA" id="ARBA00011886"/>
    </source>
</evidence>
<dbReference type="SUPFAM" id="SSF53167">
    <property type="entry name" value="Purine and uridine phosphorylases"/>
    <property type="match status" value="1"/>
</dbReference>
<feature type="domain" description="Nucleoside phosphorylase" evidence="11">
    <location>
        <begin position="20"/>
        <end position="261"/>
    </location>
</feature>
<organism evidence="12 13">
    <name type="scientific">Mesorhizobium muleiense</name>
    <dbReference type="NCBI Taxonomy" id="1004279"/>
    <lineage>
        <taxon>Bacteria</taxon>
        <taxon>Pseudomonadati</taxon>
        <taxon>Pseudomonadota</taxon>
        <taxon>Alphaproteobacteria</taxon>
        <taxon>Hyphomicrobiales</taxon>
        <taxon>Phyllobacteriaceae</taxon>
        <taxon>Mesorhizobium</taxon>
    </lineage>
</organism>
<dbReference type="EC" id="2.4.2.1" evidence="4 9"/>
<dbReference type="NCBIfam" id="TIGR01697">
    <property type="entry name" value="PNPH-PUNA-XAPA"/>
    <property type="match status" value="1"/>
</dbReference>
<feature type="binding site" evidence="10">
    <location>
        <position position="108"/>
    </location>
    <ligand>
        <name>phosphate</name>
        <dbReference type="ChEBI" id="CHEBI:43474"/>
    </ligand>
</feature>
<dbReference type="NCBIfam" id="TIGR01698">
    <property type="entry name" value="PUNP"/>
    <property type="match status" value="1"/>
</dbReference>
<keyword evidence="6 9" id="KW-0328">Glycosyltransferase</keyword>
<dbReference type="GO" id="GO:0005737">
    <property type="term" value="C:cytoplasm"/>
    <property type="evidence" value="ECO:0007669"/>
    <property type="project" value="TreeGrafter"/>
</dbReference>
<evidence type="ECO:0000256" key="1">
    <source>
        <dbReference type="ARBA" id="ARBA00005058"/>
    </source>
</evidence>
<keyword evidence="13" id="KW-1185">Reference proteome</keyword>
<feature type="binding site" evidence="10">
    <location>
        <position position="56"/>
    </location>
    <ligand>
        <name>phosphate</name>
        <dbReference type="ChEBI" id="CHEBI:43474"/>
    </ligand>
</feature>
<accession>A0A1G9JXC4</accession>
<dbReference type="RefSeq" id="WP_091600460.1">
    <property type="nucleotide sequence ID" value="NZ_FNEE01000036.1"/>
</dbReference>
<comment type="pathway">
    <text evidence="1 9">Purine metabolism; purine nucleoside salvage.</text>
</comment>
<evidence type="ECO:0000313" key="12">
    <source>
        <dbReference type="EMBL" id="SDL42052.1"/>
    </source>
</evidence>
<dbReference type="CDD" id="cd09009">
    <property type="entry name" value="PNP-EcPNPII_like"/>
    <property type="match status" value="1"/>
</dbReference>
<comment type="subunit">
    <text evidence="3">Homotrimer.</text>
</comment>